<evidence type="ECO:0000259" key="6">
    <source>
        <dbReference type="PROSITE" id="PS50808"/>
    </source>
</evidence>
<dbReference type="InterPro" id="IPR032675">
    <property type="entry name" value="LRR_dom_sf"/>
</dbReference>
<dbReference type="OrthoDB" id="785310at2759"/>
<dbReference type="Gene3D" id="3.80.10.10">
    <property type="entry name" value="Ribonuclease Inhibitor"/>
    <property type="match status" value="3"/>
</dbReference>
<dbReference type="InterPro" id="IPR056789">
    <property type="entry name" value="LRR_R13L1-DRL21"/>
</dbReference>
<dbReference type="Proteomes" id="UP000737018">
    <property type="component" value="Unassembled WGS sequence"/>
</dbReference>
<keyword evidence="3" id="KW-0862">Zinc</keyword>
<dbReference type="AlphaFoldDB" id="A0A8J4VWM9"/>
<organism evidence="7 8">
    <name type="scientific">Castanea mollissima</name>
    <name type="common">Chinese chestnut</name>
    <dbReference type="NCBI Taxonomy" id="60419"/>
    <lineage>
        <taxon>Eukaryota</taxon>
        <taxon>Viridiplantae</taxon>
        <taxon>Streptophyta</taxon>
        <taxon>Embryophyta</taxon>
        <taxon>Tracheophyta</taxon>
        <taxon>Spermatophyta</taxon>
        <taxon>Magnoliopsida</taxon>
        <taxon>eudicotyledons</taxon>
        <taxon>Gunneridae</taxon>
        <taxon>Pentapetalae</taxon>
        <taxon>rosids</taxon>
        <taxon>fabids</taxon>
        <taxon>Fagales</taxon>
        <taxon>Fagaceae</taxon>
        <taxon>Castanea</taxon>
    </lineage>
</organism>
<dbReference type="InterPro" id="IPR003656">
    <property type="entry name" value="Znf_BED"/>
</dbReference>
<reference evidence="7" key="1">
    <citation type="submission" date="2020-03" db="EMBL/GenBank/DDBJ databases">
        <title>Castanea mollissima Vanexum genome sequencing.</title>
        <authorList>
            <person name="Staton M."/>
        </authorList>
    </citation>
    <scope>NUCLEOTIDE SEQUENCE</scope>
    <source>
        <tissue evidence="7">Leaf</tissue>
    </source>
</reference>
<keyword evidence="2 4" id="KW-0863">Zinc-finger</keyword>
<feature type="domain" description="BED-type" evidence="6">
    <location>
        <begin position="3"/>
        <end position="57"/>
    </location>
</feature>
<dbReference type="Pfam" id="PF25019">
    <property type="entry name" value="LRR_R13L1-DRL21"/>
    <property type="match status" value="1"/>
</dbReference>
<evidence type="ECO:0000256" key="4">
    <source>
        <dbReference type="PROSITE-ProRule" id="PRU00027"/>
    </source>
</evidence>
<dbReference type="SUPFAM" id="SSF52058">
    <property type="entry name" value="L domain-like"/>
    <property type="match status" value="1"/>
</dbReference>
<evidence type="ECO:0000256" key="5">
    <source>
        <dbReference type="SAM" id="MobiDB-lite"/>
    </source>
</evidence>
<name>A0A8J4VWM9_9ROSI</name>
<keyword evidence="1" id="KW-0479">Metal-binding</keyword>
<dbReference type="PANTHER" id="PTHR47186">
    <property type="entry name" value="LEUCINE-RICH REPEAT-CONTAINING PROTEIN 57"/>
    <property type="match status" value="1"/>
</dbReference>
<sequence>MGRQRDQFWDHAEKLNDGFICNYCEKEFTGGATRIKAHLAGIPGHDIQACNAVPQDVQEKAQATQKKRETQVTQGTNKKLKSVSTSASKSKTKTQGKEEYRAEIILNDVMDRLIANVSSLATEHINFELSFKVDLLETLFKIRFVLGTNSKSNDGSDEGYRIKELGCLKNLEGEIDIYNLENVEDKEEAQSAKLKEKEIFKLRLNWNCSGVEDRYDKDVKVLEGLQPHPNLKSLTIHFYGGKKFPSWVGLSSLYHNLIEINLSYCMECEEVPTLGQLPSLRVLKIRGMWKVSCIGSEFYFYSDGSYRNTITLFPALRILKLVRMETLEEWKDAKELTTTDEVLSVFPCLEELSIGCCAELRYLPDSLHTCVSLQKLVVWDCPELSSLPGVRSLQKLVVEDCPNLMSLPGVGSIIRRGIEDPPNGLQCVIYSENGDFRLPSTSSIHPSLQKLKLANCRDLLLDQIQYFIALKILWIQGSDEMVALPEWFGNLSSLQELYLLDWWELVHLPTEEAMRRLTQLKTLIIYDCPKFEDNELIKISHVPWVQINDGKRPRCLDFEYED</sequence>
<evidence type="ECO:0000256" key="3">
    <source>
        <dbReference type="ARBA" id="ARBA00022833"/>
    </source>
</evidence>
<dbReference type="EMBL" id="JRKL02000215">
    <property type="protein sequence ID" value="KAF3973735.1"/>
    <property type="molecule type" value="Genomic_DNA"/>
</dbReference>
<gene>
    <name evidence="7" type="ORF">CMV_002854</name>
</gene>
<keyword evidence="8" id="KW-1185">Reference proteome</keyword>
<dbReference type="PROSITE" id="PS50808">
    <property type="entry name" value="ZF_BED"/>
    <property type="match status" value="1"/>
</dbReference>
<dbReference type="PANTHER" id="PTHR47186:SF18">
    <property type="entry name" value="RX N-TERMINAL DOMAIN-CONTAINING PROTEIN"/>
    <property type="match status" value="1"/>
</dbReference>
<protein>
    <recommendedName>
        <fullName evidence="6">BED-type domain-containing protein</fullName>
    </recommendedName>
</protein>
<proteinExistence type="predicted"/>
<evidence type="ECO:0000313" key="8">
    <source>
        <dbReference type="Proteomes" id="UP000737018"/>
    </source>
</evidence>
<evidence type="ECO:0000256" key="1">
    <source>
        <dbReference type="ARBA" id="ARBA00022723"/>
    </source>
</evidence>
<evidence type="ECO:0000256" key="2">
    <source>
        <dbReference type="ARBA" id="ARBA00022771"/>
    </source>
</evidence>
<dbReference type="GO" id="GO:0003677">
    <property type="term" value="F:DNA binding"/>
    <property type="evidence" value="ECO:0007669"/>
    <property type="project" value="InterPro"/>
</dbReference>
<comment type="caution">
    <text evidence="7">The sequence shown here is derived from an EMBL/GenBank/DDBJ whole genome shotgun (WGS) entry which is preliminary data.</text>
</comment>
<accession>A0A8J4VWM9</accession>
<evidence type="ECO:0000313" key="7">
    <source>
        <dbReference type="EMBL" id="KAF3973735.1"/>
    </source>
</evidence>
<feature type="region of interest" description="Disordered" evidence="5">
    <location>
        <begin position="59"/>
        <end position="94"/>
    </location>
</feature>
<dbReference type="GO" id="GO:0008270">
    <property type="term" value="F:zinc ion binding"/>
    <property type="evidence" value="ECO:0007669"/>
    <property type="project" value="UniProtKB-KW"/>
</dbReference>